<feature type="transmembrane region" description="Helical" evidence="7">
    <location>
        <begin position="264"/>
        <end position="282"/>
    </location>
</feature>
<accession>A0A9X2VNK1</accession>
<keyword evidence="3 7" id="KW-0812">Transmembrane</keyword>
<feature type="transmembrane region" description="Helical" evidence="7">
    <location>
        <begin position="208"/>
        <end position="227"/>
    </location>
</feature>
<evidence type="ECO:0000256" key="3">
    <source>
        <dbReference type="ARBA" id="ARBA00022692"/>
    </source>
</evidence>
<keyword evidence="5 7" id="KW-0472">Membrane</keyword>
<feature type="transmembrane region" description="Helical" evidence="7">
    <location>
        <begin position="149"/>
        <end position="167"/>
    </location>
</feature>
<dbReference type="RefSeq" id="WP_259624790.1">
    <property type="nucleotide sequence ID" value="NZ_JANYMP010000009.1"/>
</dbReference>
<gene>
    <name evidence="9" type="ORF">NZH93_20690</name>
</gene>
<name>A0A9X2VNK1_9PSEU</name>
<evidence type="ECO:0000313" key="10">
    <source>
        <dbReference type="Proteomes" id="UP001141259"/>
    </source>
</evidence>
<sequence>MSRTAALSAAAGGALLWGTIGPVATLFTSDELLPAGGVRLAVGAVALVALGGRPFSGPWRRRDVGPLLAAAVGLAGFQLSYFAAVDVGGVAVSTAVAIGLAPVLTGLWTAVTERRPPSRWWLAGTAVAAVGLGLLTFAGGATVTLSPTGLALSTVAATCFSTQALAIRRLTDHHRDTSALAAIFTVSALLLLPVTLATATPTLLSGRAVMSLLYLGIVAAGISYWLFAHGIRHLGAPAAVTISLLEPASAAAIAALVLREPVGPAQWLGIALICGAIVLTALPDFHSNAERDHLDSGRNPAHSGSAVRRWRRGLS</sequence>
<comment type="subcellular location">
    <subcellularLocation>
        <location evidence="1">Membrane</location>
        <topology evidence="1">Multi-pass membrane protein</topology>
    </subcellularLocation>
</comment>
<feature type="transmembrane region" description="Helical" evidence="7">
    <location>
        <begin position="64"/>
        <end position="84"/>
    </location>
</feature>
<organism evidence="9 10">
    <name type="scientific">Umezawaea endophytica</name>
    <dbReference type="NCBI Taxonomy" id="1654476"/>
    <lineage>
        <taxon>Bacteria</taxon>
        <taxon>Bacillati</taxon>
        <taxon>Actinomycetota</taxon>
        <taxon>Actinomycetes</taxon>
        <taxon>Pseudonocardiales</taxon>
        <taxon>Pseudonocardiaceae</taxon>
        <taxon>Umezawaea</taxon>
    </lineage>
</organism>
<dbReference type="EMBL" id="JANYMP010000009">
    <property type="protein sequence ID" value="MCS7479287.1"/>
    <property type="molecule type" value="Genomic_DNA"/>
</dbReference>
<dbReference type="SUPFAM" id="SSF103481">
    <property type="entry name" value="Multidrug resistance efflux transporter EmrE"/>
    <property type="match status" value="2"/>
</dbReference>
<protein>
    <submittedName>
        <fullName evidence="9">EamA family transporter</fullName>
    </submittedName>
</protein>
<proteinExistence type="inferred from homology"/>
<evidence type="ECO:0000256" key="7">
    <source>
        <dbReference type="SAM" id="Phobius"/>
    </source>
</evidence>
<feature type="transmembrane region" description="Helical" evidence="7">
    <location>
        <begin position="32"/>
        <end position="52"/>
    </location>
</feature>
<dbReference type="GO" id="GO:0016020">
    <property type="term" value="C:membrane"/>
    <property type="evidence" value="ECO:0007669"/>
    <property type="project" value="UniProtKB-SubCell"/>
</dbReference>
<evidence type="ECO:0000256" key="1">
    <source>
        <dbReference type="ARBA" id="ARBA00004141"/>
    </source>
</evidence>
<comment type="similarity">
    <text evidence="2">Belongs to the EamA transporter family.</text>
</comment>
<evidence type="ECO:0000256" key="2">
    <source>
        <dbReference type="ARBA" id="ARBA00007362"/>
    </source>
</evidence>
<keyword evidence="10" id="KW-1185">Reference proteome</keyword>
<feature type="domain" description="EamA" evidence="8">
    <location>
        <begin position="149"/>
        <end position="280"/>
    </location>
</feature>
<feature type="transmembrane region" description="Helical" evidence="7">
    <location>
        <begin position="90"/>
        <end position="108"/>
    </location>
</feature>
<evidence type="ECO:0000259" key="8">
    <source>
        <dbReference type="Pfam" id="PF00892"/>
    </source>
</evidence>
<keyword evidence="4 7" id="KW-1133">Transmembrane helix</keyword>
<dbReference type="InterPro" id="IPR050638">
    <property type="entry name" value="AA-Vitamin_Transporters"/>
</dbReference>
<evidence type="ECO:0000313" key="9">
    <source>
        <dbReference type="EMBL" id="MCS7479287.1"/>
    </source>
</evidence>
<feature type="region of interest" description="Disordered" evidence="6">
    <location>
        <begin position="292"/>
        <end position="315"/>
    </location>
</feature>
<evidence type="ECO:0000256" key="5">
    <source>
        <dbReference type="ARBA" id="ARBA00023136"/>
    </source>
</evidence>
<dbReference type="InterPro" id="IPR037185">
    <property type="entry name" value="EmrE-like"/>
</dbReference>
<dbReference type="Gene3D" id="1.10.3730.20">
    <property type="match status" value="1"/>
</dbReference>
<feature type="domain" description="EamA" evidence="8">
    <location>
        <begin position="7"/>
        <end position="136"/>
    </location>
</feature>
<evidence type="ECO:0000256" key="6">
    <source>
        <dbReference type="SAM" id="MobiDB-lite"/>
    </source>
</evidence>
<reference evidence="9" key="1">
    <citation type="submission" date="2022-08" db="EMBL/GenBank/DDBJ databases">
        <authorList>
            <person name="Tistechok S."/>
            <person name="Samborskyy M."/>
            <person name="Roman I."/>
        </authorList>
    </citation>
    <scope>NUCLEOTIDE SEQUENCE</scope>
    <source>
        <strain evidence="9">DSM 103496</strain>
    </source>
</reference>
<feature type="transmembrane region" description="Helical" evidence="7">
    <location>
        <begin position="120"/>
        <end position="143"/>
    </location>
</feature>
<comment type="caution">
    <text evidence="9">The sequence shown here is derived from an EMBL/GenBank/DDBJ whole genome shotgun (WGS) entry which is preliminary data.</text>
</comment>
<evidence type="ECO:0000256" key="4">
    <source>
        <dbReference type="ARBA" id="ARBA00022989"/>
    </source>
</evidence>
<dbReference type="Proteomes" id="UP001141259">
    <property type="component" value="Unassembled WGS sequence"/>
</dbReference>
<feature type="transmembrane region" description="Helical" evidence="7">
    <location>
        <begin position="234"/>
        <end position="258"/>
    </location>
</feature>
<dbReference type="AlphaFoldDB" id="A0A9X2VNK1"/>
<feature type="transmembrane region" description="Helical" evidence="7">
    <location>
        <begin position="179"/>
        <end position="196"/>
    </location>
</feature>
<dbReference type="PANTHER" id="PTHR32322:SF2">
    <property type="entry name" value="EAMA DOMAIN-CONTAINING PROTEIN"/>
    <property type="match status" value="1"/>
</dbReference>
<dbReference type="InterPro" id="IPR000620">
    <property type="entry name" value="EamA_dom"/>
</dbReference>
<dbReference type="PANTHER" id="PTHR32322">
    <property type="entry name" value="INNER MEMBRANE TRANSPORTER"/>
    <property type="match status" value="1"/>
</dbReference>
<dbReference type="Pfam" id="PF00892">
    <property type="entry name" value="EamA"/>
    <property type="match status" value="2"/>
</dbReference>